<protein>
    <submittedName>
        <fullName evidence="3">Molybdopterin-dependent oxidoreductase</fullName>
    </submittedName>
</protein>
<sequence>MFSAKVKSGLVGALLALTTFVGAAYAASLAMPSEKPILTISGKISVTNKDNTAQFDRKMLESMGLVTVETTTPWHEGKVKFEGVSLDKLMKQVGASGQRVVVVALNDYTTEIPLDDFAKFNVILAIKRDGEYMSVRDKGPLFVIYPYDSSPDLKSQTYYARSAWQVAKIEVR</sequence>
<proteinExistence type="predicted"/>
<evidence type="ECO:0000313" key="3">
    <source>
        <dbReference type="EMBL" id="MBF9196459.1"/>
    </source>
</evidence>
<evidence type="ECO:0000259" key="2">
    <source>
        <dbReference type="Pfam" id="PF00174"/>
    </source>
</evidence>
<keyword evidence="1" id="KW-0732">Signal</keyword>
<dbReference type="EMBL" id="JADQDN010000004">
    <property type="protein sequence ID" value="MBF9196459.1"/>
    <property type="molecule type" value="Genomic_DNA"/>
</dbReference>
<dbReference type="InterPro" id="IPR036374">
    <property type="entry name" value="OxRdtase_Mopterin-bd_sf"/>
</dbReference>
<dbReference type="Proteomes" id="UP000611708">
    <property type="component" value="Unassembled WGS sequence"/>
</dbReference>
<gene>
    <name evidence="3" type="ORF">I2H36_10440</name>
</gene>
<organism evidence="3 4">
    <name type="scientific">Microvirga terrestris</name>
    <dbReference type="NCBI Taxonomy" id="2791024"/>
    <lineage>
        <taxon>Bacteria</taxon>
        <taxon>Pseudomonadati</taxon>
        <taxon>Pseudomonadota</taxon>
        <taxon>Alphaproteobacteria</taxon>
        <taxon>Hyphomicrobiales</taxon>
        <taxon>Methylobacteriaceae</taxon>
        <taxon>Microvirga</taxon>
    </lineage>
</organism>
<reference evidence="3 4" key="1">
    <citation type="submission" date="2020-11" db="EMBL/GenBank/DDBJ databases">
        <authorList>
            <person name="Kim M.K."/>
        </authorList>
    </citation>
    <scope>NUCLEOTIDE SEQUENCE [LARGE SCALE GENOMIC DNA]</scope>
    <source>
        <strain evidence="3 4">BT290</strain>
    </source>
</reference>
<feature type="domain" description="Oxidoreductase molybdopterin-binding" evidence="2">
    <location>
        <begin position="70"/>
        <end position="146"/>
    </location>
</feature>
<dbReference type="SUPFAM" id="SSF56524">
    <property type="entry name" value="Oxidoreductase molybdopterin-binding domain"/>
    <property type="match status" value="1"/>
</dbReference>
<keyword evidence="4" id="KW-1185">Reference proteome</keyword>
<name>A0ABS0HSJ7_9HYPH</name>
<dbReference type="InterPro" id="IPR000572">
    <property type="entry name" value="OxRdtase_Mopterin-bd_dom"/>
</dbReference>
<feature type="signal peptide" evidence="1">
    <location>
        <begin position="1"/>
        <end position="26"/>
    </location>
</feature>
<accession>A0ABS0HSJ7</accession>
<comment type="caution">
    <text evidence="3">The sequence shown here is derived from an EMBL/GenBank/DDBJ whole genome shotgun (WGS) entry which is preliminary data.</text>
</comment>
<feature type="chain" id="PRO_5046580086" evidence="1">
    <location>
        <begin position="27"/>
        <end position="172"/>
    </location>
</feature>
<dbReference type="RefSeq" id="WP_196263822.1">
    <property type="nucleotide sequence ID" value="NZ_JADQDN010000004.1"/>
</dbReference>
<evidence type="ECO:0000256" key="1">
    <source>
        <dbReference type="SAM" id="SignalP"/>
    </source>
</evidence>
<evidence type="ECO:0000313" key="4">
    <source>
        <dbReference type="Proteomes" id="UP000611708"/>
    </source>
</evidence>
<dbReference type="Pfam" id="PF00174">
    <property type="entry name" value="Oxidored_molyb"/>
    <property type="match status" value="1"/>
</dbReference>
<dbReference type="Gene3D" id="3.90.420.10">
    <property type="entry name" value="Oxidoreductase, molybdopterin-binding domain"/>
    <property type="match status" value="1"/>
</dbReference>